<organism evidence="3 10">
    <name type="scientific">Phytophthora fragariae</name>
    <dbReference type="NCBI Taxonomy" id="53985"/>
    <lineage>
        <taxon>Eukaryota</taxon>
        <taxon>Sar</taxon>
        <taxon>Stramenopiles</taxon>
        <taxon>Oomycota</taxon>
        <taxon>Peronosporomycetes</taxon>
        <taxon>Peronosporales</taxon>
        <taxon>Peronosporaceae</taxon>
        <taxon>Phytophthora</taxon>
    </lineage>
</organism>
<dbReference type="EMBL" id="QXGC01001438">
    <property type="protein sequence ID" value="KAE9202956.1"/>
    <property type="molecule type" value="Genomic_DNA"/>
</dbReference>
<accession>A0A6A3JUZ1</accession>
<dbReference type="Proteomes" id="UP000476176">
    <property type="component" value="Unassembled WGS sequence"/>
</dbReference>
<evidence type="ECO:0000313" key="11">
    <source>
        <dbReference type="Proteomes" id="UP000476176"/>
    </source>
</evidence>
<evidence type="ECO:0000313" key="8">
    <source>
        <dbReference type="Proteomes" id="UP000433483"/>
    </source>
</evidence>
<dbReference type="EMBL" id="QXFW01001066">
    <property type="protein sequence ID" value="KAE8997208.1"/>
    <property type="molecule type" value="Genomic_DNA"/>
</dbReference>
<dbReference type="Proteomes" id="UP000437068">
    <property type="component" value="Unassembled WGS sequence"/>
</dbReference>
<gene>
    <name evidence="6" type="ORF">PF001_g14807</name>
    <name evidence="5" type="ORF">PF004_g18269</name>
    <name evidence="4" type="ORF">PF005_g14628</name>
    <name evidence="2" type="ORF">PF009_g15969</name>
    <name evidence="3" type="ORF">PF011_g15579</name>
</gene>
<sequence>MPRRSKTCPKCKKRFATHGNMKRHQDKVFACGAQLVKQRKELAKRKKANRNRYDYLQRVGRLHEYQGPLPPFDAPPLAHHPPPRLSTRRTTTSVESSHNVPTIVGPISVHVLLHGWAPCRRFLRLEIYISIAWSF</sequence>
<evidence type="ECO:0008006" key="12">
    <source>
        <dbReference type="Google" id="ProtNLM"/>
    </source>
</evidence>
<dbReference type="Proteomes" id="UP000429523">
    <property type="component" value="Unassembled WGS sequence"/>
</dbReference>
<dbReference type="OrthoDB" id="116167at2759"/>
<name>A0A6A3JUZ1_9STRA</name>
<feature type="compositionally biased region" description="Pro residues" evidence="1">
    <location>
        <begin position="68"/>
        <end position="84"/>
    </location>
</feature>
<dbReference type="Proteomes" id="UP000433483">
    <property type="component" value="Unassembled WGS sequence"/>
</dbReference>
<proteinExistence type="predicted"/>
<evidence type="ECO:0000256" key="1">
    <source>
        <dbReference type="SAM" id="MobiDB-lite"/>
    </source>
</evidence>
<dbReference type="EMBL" id="QXGE01000935">
    <property type="protein sequence ID" value="KAE9300713.1"/>
    <property type="molecule type" value="Genomic_DNA"/>
</dbReference>
<dbReference type="EMBL" id="QXGB01000872">
    <property type="protein sequence ID" value="KAE9202284.1"/>
    <property type="molecule type" value="Genomic_DNA"/>
</dbReference>
<evidence type="ECO:0000313" key="10">
    <source>
        <dbReference type="Proteomes" id="UP000460718"/>
    </source>
</evidence>
<dbReference type="Proteomes" id="UP000460718">
    <property type="component" value="Unassembled WGS sequence"/>
</dbReference>
<dbReference type="AlphaFoldDB" id="A0A6A3JUZ1"/>
<feature type="region of interest" description="Disordered" evidence="1">
    <location>
        <begin position="66"/>
        <end position="98"/>
    </location>
</feature>
<protein>
    <recommendedName>
        <fullName evidence="12">C2H2-type domain-containing protein</fullName>
    </recommendedName>
</protein>
<evidence type="ECO:0000313" key="2">
    <source>
        <dbReference type="EMBL" id="KAE8934055.1"/>
    </source>
</evidence>
<reference evidence="10 11" key="1">
    <citation type="submission" date="2018-09" db="EMBL/GenBank/DDBJ databases">
        <title>Genomic investigation of the strawberry pathogen Phytophthora fragariae indicates pathogenicity is determined by transcriptional variation in three key races.</title>
        <authorList>
            <person name="Adams T.M."/>
            <person name="Armitage A.D."/>
            <person name="Sobczyk M.K."/>
            <person name="Bates H.J."/>
            <person name="Dunwell J.M."/>
            <person name="Nellist C.F."/>
            <person name="Harrison R.J."/>
        </authorList>
    </citation>
    <scope>NUCLEOTIDE SEQUENCE [LARGE SCALE GENOMIC DNA]</scope>
    <source>
        <strain evidence="6 9">A4</strain>
        <strain evidence="5 11">BC-23</strain>
        <strain evidence="4 8">NOV-27</strain>
        <strain evidence="2 7">NOV-9</strain>
        <strain evidence="3 10">SCRP245</strain>
    </source>
</reference>
<evidence type="ECO:0000313" key="9">
    <source>
        <dbReference type="Proteomes" id="UP000437068"/>
    </source>
</evidence>
<evidence type="ECO:0000313" key="5">
    <source>
        <dbReference type="EMBL" id="KAE9202956.1"/>
    </source>
</evidence>
<keyword evidence="8" id="KW-1185">Reference proteome</keyword>
<evidence type="ECO:0000313" key="6">
    <source>
        <dbReference type="EMBL" id="KAE9300713.1"/>
    </source>
</evidence>
<dbReference type="EMBL" id="QXGF01000950">
    <property type="protein sequence ID" value="KAE8934055.1"/>
    <property type="molecule type" value="Genomic_DNA"/>
</dbReference>
<evidence type="ECO:0000313" key="7">
    <source>
        <dbReference type="Proteomes" id="UP000429523"/>
    </source>
</evidence>
<feature type="compositionally biased region" description="Low complexity" evidence="1">
    <location>
        <begin position="88"/>
        <end position="98"/>
    </location>
</feature>
<comment type="caution">
    <text evidence="3">The sequence shown here is derived from an EMBL/GenBank/DDBJ whole genome shotgun (WGS) entry which is preliminary data.</text>
</comment>
<evidence type="ECO:0000313" key="3">
    <source>
        <dbReference type="EMBL" id="KAE8997208.1"/>
    </source>
</evidence>
<evidence type="ECO:0000313" key="4">
    <source>
        <dbReference type="EMBL" id="KAE9202284.1"/>
    </source>
</evidence>